<dbReference type="Proteomes" id="UP000075635">
    <property type="component" value="Unassembled WGS sequence"/>
</dbReference>
<evidence type="ECO:0000256" key="1">
    <source>
        <dbReference type="SAM" id="MobiDB-lite"/>
    </source>
</evidence>
<evidence type="ECO:0000313" key="3">
    <source>
        <dbReference type="Proteomes" id="UP000075635"/>
    </source>
</evidence>
<feature type="compositionally biased region" description="Basic and acidic residues" evidence="1">
    <location>
        <begin position="73"/>
        <end position="82"/>
    </location>
</feature>
<comment type="caution">
    <text evidence="2">The sequence shown here is derived from an EMBL/GenBank/DDBJ whole genome shotgun (WGS) entry which is preliminary data.</text>
</comment>
<evidence type="ECO:0000313" key="2">
    <source>
        <dbReference type="EMBL" id="KYF72539.1"/>
    </source>
</evidence>
<organism evidence="2 3">
    <name type="scientific">Sorangium cellulosum</name>
    <name type="common">Polyangium cellulosum</name>
    <dbReference type="NCBI Taxonomy" id="56"/>
    <lineage>
        <taxon>Bacteria</taxon>
        <taxon>Pseudomonadati</taxon>
        <taxon>Myxococcota</taxon>
        <taxon>Polyangia</taxon>
        <taxon>Polyangiales</taxon>
        <taxon>Polyangiaceae</taxon>
        <taxon>Sorangium</taxon>
    </lineage>
</organism>
<feature type="region of interest" description="Disordered" evidence="1">
    <location>
        <begin position="73"/>
        <end position="104"/>
    </location>
</feature>
<feature type="compositionally biased region" description="Pro residues" evidence="1">
    <location>
        <begin position="84"/>
        <end position="97"/>
    </location>
</feature>
<gene>
    <name evidence="2" type="ORF">BE17_48365</name>
</gene>
<dbReference type="AlphaFoldDB" id="A0A150QX01"/>
<dbReference type="EMBL" id="JEMB01003438">
    <property type="protein sequence ID" value="KYF72539.1"/>
    <property type="molecule type" value="Genomic_DNA"/>
</dbReference>
<reference evidence="2 3" key="1">
    <citation type="submission" date="2014-02" db="EMBL/GenBank/DDBJ databases">
        <title>The small core and large imbalanced accessory genome model reveals a collaborative survival strategy of Sorangium cellulosum strains in nature.</title>
        <authorList>
            <person name="Han K."/>
            <person name="Peng R."/>
            <person name="Blom J."/>
            <person name="Li Y.-Z."/>
        </authorList>
    </citation>
    <scope>NUCLEOTIDE SEQUENCE [LARGE SCALE GENOMIC DNA]</scope>
    <source>
        <strain evidence="2 3">So0011-07</strain>
    </source>
</reference>
<proteinExistence type="predicted"/>
<accession>A0A150QX01</accession>
<name>A0A150QX01_SORCE</name>
<sequence length="104" mass="11077">MLARMADVLFVHVMRAYIETLGEARMRGRRRPRCLLPPRASSKVATSWVVLPAGRIPGARGAAAFLRAPCHLDTVDDSRDPLEEPPPGSPKPSPAPPCGAGGTP</sequence>
<protein>
    <submittedName>
        <fullName evidence="2">Uncharacterized protein</fullName>
    </submittedName>
</protein>